<name>A0A1I9GA53_BRUMA</name>
<dbReference type="AlphaFoldDB" id="A0A1I9GA53"/>
<evidence type="ECO:0000313" key="1">
    <source>
        <dbReference type="EMBL" id="CDQ07532.1"/>
    </source>
</evidence>
<feature type="non-terminal residue" evidence="1">
    <location>
        <position position="88"/>
    </location>
</feature>
<reference evidence="1" key="1">
    <citation type="journal article" date="2007" name="Science">
        <title>Draft genome of the filarial nematode parasite Brugia malayi.</title>
        <authorList>
            <person name="Ghedin E."/>
            <person name="Wang S."/>
            <person name="Spiro D."/>
            <person name="Caler E."/>
            <person name="Zhao Q."/>
            <person name="Crabtree J."/>
            <person name="Allen J.E."/>
            <person name="Delcher A.L."/>
            <person name="Guiliano D.B."/>
            <person name="Miranda-Saavedra D."/>
            <person name="Angiuoli S.V."/>
            <person name="Creasy T."/>
            <person name="Amedeo P."/>
            <person name="Haas B."/>
            <person name="El-Sayed N.M."/>
            <person name="Wortman J.R."/>
            <person name="Feldblyum T."/>
            <person name="Tallon L."/>
            <person name="Schatz M."/>
            <person name="Shumway M."/>
            <person name="Koo H."/>
            <person name="Salzberg S.L."/>
            <person name="Schobel S."/>
            <person name="Pertea M."/>
            <person name="Pop M."/>
            <person name="White O."/>
            <person name="Barton G.J."/>
            <person name="Carlow C.K."/>
            <person name="Crawford M.J."/>
            <person name="Daub J."/>
            <person name="Dimmic M.W."/>
            <person name="Estes C.F."/>
            <person name="Foster J.M."/>
            <person name="Ganatra M."/>
            <person name="Gregory W.F."/>
            <person name="Johnson N.M."/>
            <person name="Jin J."/>
            <person name="Komuniecki R."/>
            <person name="Korf I."/>
            <person name="Kumar S."/>
            <person name="Laney S."/>
            <person name="Li B.W."/>
            <person name="Li W."/>
            <person name="Lindblom T.H."/>
            <person name="Lustigman S."/>
            <person name="Ma D."/>
            <person name="Maina C.V."/>
            <person name="Martin D.M."/>
            <person name="McCarter J.P."/>
            <person name="McReynolds L."/>
            <person name="Mitreva M."/>
            <person name="Nutman T.B."/>
            <person name="Parkinson J."/>
            <person name="Peregrin-Alvarez J.M."/>
            <person name="Poole C."/>
            <person name="Ren Q."/>
            <person name="Saunders L."/>
            <person name="Sluder A.E."/>
            <person name="Smith K."/>
            <person name="Stanke M."/>
            <person name="Unnasch T.R."/>
            <person name="Ware J."/>
            <person name="Wei A.D."/>
            <person name="Weil G."/>
            <person name="Williams D.J."/>
            <person name="Zhang Y."/>
            <person name="Williams S.A."/>
            <person name="Fraser-Liggett C."/>
            <person name="Slatko B."/>
            <person name="Blaxter M.L."/>
            <person name="Scott A.L."/>
        </authorList>
    </citation>
    <scope>NUCLEOTIDE SEQUENCE</scope>
    <source>
        <strain evidence="1">FR3</strain>
    </source>
</reference>
<organism evidence="1">
    <name type="scientific">Brugia malayi</name>
    <name type="common">Filarial nematode worm</name>
    <dbReference type="NCBI Taxonomy" id="6279"/>
    <lineage>
        <taxon>Eukaryota</taxon>
        <taxon>Metazoa</taxon>
        <taxon>Ecdysozoa</taxon>
        <taxon>Nematoda</taxon>
        <taxon>Chromadorea</taxon>
        <taxon>Rhabditida</taxon>
        <taxon>Spirurina</taxon>
        <taxon>Spiruromorpha</taxon>
        <taxon>Filarioidea</taxon>
        <taxon>Onchocercidae</taxon>
        <taxon>Brugia</taxon>
    </lineage>
</organism>
<dbReference type="EMBL" id="LN860531">
    <property type="protein sequence ID" value="CDQ07532.1"/>
    <property type="molecule type" value="Genomic_DNA"/>
</dbReference>
<feature type="non-terminal residue" evidence="1">
    <location>
        <position position="1"/>
    </location>
</feature>
<accession>A0A1I9GA53</accession>
<proteinExistence type="predicted"/>
<sequence length="88" mass="9630">MCQSVQGIAVYGAAYFGISDTAKGMLPYAKNTHCPHLLVDCTFGIFCYGGGLQQLLDGCLGKLPLALFGVMVTSEEDRTMLHQYIWHL</sequence>
<gene>
    <name evidence="1" type="primary">Bm11838</name>
    <name evidence="1" type="ORF">BM_Bm11838</name>
</gene>
<reference evidence="1" key="2">
    <citation type="submission" date="2012-12" db="EMBL/GenBank/DDBJ databases">
        <authorList>
            <consortium name="WormBase Consortium"/>
            <person name="Ghedin E."/>
            <person name="Paulini M."/>
        </authorList>
    </citation>
    <scope>NUCLEOTIDE SEQUENCE</scope>
    <source>
        <strain evidence="1">FR3</strain>
    </source>
</reference>
<protein>
    <submittedName>
        <fullName evidence="1">Bm11838</fullName>
    </submittedName>
</protein>